<accession>A0AB39HEB2</accession>
<evidence type="ECO:0008006" key="2">
    <source>
        <dbReference type="Google" id="ProtNLM"/>
    </source>
</evidence>
<dbReference type="RefSeq" id="WP_306101569.1">
    <property type="nucleotide sequence ID" value="NZ_CP162601.1"/>
</dbReference>
<dbReference type="AlphaFoldDB" id="A0AB39HEB2"/>
<dbReference type="EMBL" id="CP162601">
    <property type="protein sequence ID" value="XDK26262.1"/>
    <property type="molecule type" value="Genomic_DNA"/>
</dbReference>
<gene>
    <name evidence="1" type="ORF">AB0763_06400</name>
</gene>
<reference evidence="1" key="1">
    <citation type="submission" date="2024-07" db="EMBL/GenBank/DDBJ databases">
        <title>Genome Analysis of a Potential Novel Vibrio Species Secreting pH- and Thermo-stable Alginate Lyase and its Application in Producing Alginate Oligosaccharides.</title>
        <authorList>
            <person name="Huang H."/>
            <person name="Bao K."/>
        </authorList>
    </citation>
    <scope>NUCLEOTIDE SEQUENCE</scope>
    <source>
        <strain evidence="1">HB236076</strain>
    </source>
</reference>
<organism evidence="1">
    <name type="scientific">Vibrio sp. HB236076</name>
    <dbReference type="NCBI Taxonomy" id="3232307"/>
    <lineage>
        <taxon>Bacteria</taxon>
        <taxon>Pseudomonadati</taxon>
        <taxon>Pseudomonadota</taxon>
        <taxon>Gammaproteobacteria</taxon>
        <taxon>Vibrionales</taxon>
        <taxon>Vibrionaceae</taxon>
        <taxon>Vibrio</taxon>
    </lineage>
</organism>
<protein>
    <recommendedName>
        <fullName evidence="2">Cation transporter</fullName>
    </recommendedName>
</protein>
<sequence length="77" mass="8928">MKRDPLGICLNTQVVVSNQSSTFTHIRGYDKYALHQNLTKVMVTYPQMNGKQLLEAMESQDEIEWRAEFLCKDGHCH</sequence>
<evidence type="ECO:0000313" key="1">
    <source>
        <dbReference type="EMBL" id="XDK26262.1"/>
    </source>
</evidence>
<name>A0AB39HEB2_9VIBR</name>
<proteinExistence type="predicted"/>
<dbReference type="KEGG" id="vih:AB0763_06400"/>